<evidence type="ECO:0000256" key="1">
    <source>
        <dbReference type="PROSITE-ProRule" id="PRU00024"/>
    </source>
</evidence>
<keyword evidence="1" id="KW-0479">Metal-binding</keyword>
<dbReference type="AlphaFoldDB" id="A0AAE0VXG3"/>
<dbReference type="Pfam" id="PF00643">
    <property type="entry name" value="zf-B_box"/>
    <property type="match status" value="1"/>
</dbReference>
<dbReference type="SMART" id="SM00336">
    <property type="entry name" value="BBOX"/>
    <property type="match status" value="2"/>
</dbReference>
<feature type="region of interest" description="Disordered" evidence="2">
    <location>
        <begin position="46"/>
        <end position="92"/>
    </location>
</feature>
<dbReference type="GO" id="GO:0008270">
    <property type="term" value="F:zinc ion binding"/>
    <property type="evidence" value="ECO:0007669"/>
    <property type="project" value="UniProtKB-KW"/>
</dbReference>
<proteinExistence type="predicted"/>
<sequence>MSANEVNKSNQVASSGITPRVSAKFKTIPKTSSNIQIATVNEVTKKPKNIPKTSSTLGSNGAIPKTSSTLGSNGVFPKTSSTLGSNGAIPDDTTAEVAIGTEKEDSLRNLPKVSATKNEGDLGNFIDPVCDMCDEVRPLESRCIQCNVNMCKECAKHHPRMKISSKHDIVAYKGEPKKEIIKIGKEFCKKHLTEKLQFYCKVCKKALCINCKLTNHEGHFTRDLNEEVQEQREAVPILLHQMKTNYIPTLKKMLREADDNEQELTFNVDNAVSSIQARTKLLQDDVTKASNSIVKKIKDKEGKAKTKITDKRNALRSTIQKGTNIIQEAEKVVDSGNDYEIMELYQSIQNIYEIFQEAVKKKSAKLLFKFKPGSIAVNGIENIIGQTLESNPPAKVIKPKGKASTVQVVPDLEAKQLSSFTCTKVPGSKVSSIAPVSHIAAWISFGWTTTEIFLYGKDGTRKSKVSLEMPIDDIAASTEGIFVSQFSGSTVKYIDQKERVEKVVDAPMKVRGLCVLANKEILCCGVDRCTVNPPPTKCSLLKFTSKGNKAGLITGDKKKKVPCHPYRVAENIDGSVCITDWLNDKEGRVIIFGNDGRARTIYTGGSTDMKHFLPYDICCDKYGHIIVGDVGNKEIHILDIKGHFIKVLLTKAHLVGERPYSLGIDQSGHLWVGNERAGIRVFRYLKPPGPVL</sequence>
<dbReference type="EMBL" id="JAEAOA010001146">
    <property type="protein sequence ID" value="KAK3593564.1"/>
    <property type="molecule type" value="Genomic_DNA"/>
</dbReference>
<dbReference type="Gene3D" id="4.10.830.40">
    <property type="match status" value="1"/>
</dbReference>
<dbReference type="InterPro" id="IPR011042">
    <property type="entry name" value="6-blade_b-propeller_TolB-like"/>
</dbReference>
<keyword evidence="1" id="KW-0862">Zinc</keyword>
<keyword evidence="5" id="KW-1185">Reference proteome</keyword>
<reference evidence="4" key="3">
    <citation type="submission" date="2023-05" db="EMBL/GenBank/DDBJ databases">
        <authorList>
            <person name="Smith C.H."/>
        </authorList>
    </citation>
    <scope>NUCLEOTIDE SEQUENCE</scope>
    <source>
        <strain evidence="4">CHS0354</strain>
        <tissue evidence="4">Mantle</tissue>
    </source>
</reference>
<comment type="caution">
    <text evidence="4">The sequence shown here is derived from an EMBL/GenBank/DDBJ whole genome shotgun (WGS) entry which is preliminary data.</text>
</comment>
<evidence type="ECO:0000313" key="4">
    <source>
        <dbReference type="EMBL" id="KAK3593564.1"/>
    </source>
</evidence>
<dbReference type="PROSITE" id="PS50119">
    <property type="entry name" value="ZF_BBOX"/>
    <property type="match status" value="1"/>
</dbReference>
<dbReference type="PANTHER" id="PTHR25462:SF296">
    <property type="entry name" value="MEIOTIC P26, ISOFORM F"/>
    <property type="match status" value="1"/>
</dbReference>
<reference evidence="4" key="1">
    <citation type="journal article" date="2021" name="Genome Biol. Evol.">
        <title>A High-Quality Reference Genome for a Parasitic Bivalve with Doubly Uniparental Inheritance (Bivalvia: Unionida).</title>
        <authorList>
            <person name="Smith C.H."/>
        </authorList>
    </citation>
    <scope>NUCLEOTIDE SEQUENCE</scope>
    <source>
        <strain evidence="4">CHS0354</strain>
    </source>
</reference>
<dbReference type="GO" id="GO:0061630">
    <property type="term" value="F:ubiquitin protein ligase activity"/>
    <property type="evidence" value="ECO:0007669"/>
    <property type="project" value="TreeGrafter"/>
</dbReference>
<dbReference type="Gene3D" id="2.120.10.30">
    <property type="entry name" value="TolB, C-terminal domain"/>
    <property type="match status" value="1"/>
</dbReference>
<accession>A0AAE0VXG3</accession>
<protein>
    <recommendedName>
        <fullName evidence="3">B box-type domain-containing protein</fullName>
    </recommendedName>
</protein>
<dbReference type="InterPro" id="IPR047153">
    <property type="entry name" value="TRIM45/56/19-like"/>
</dbReference>
<reference evidence="4" key="2">
    <citation type="journal article" date="2021" name="Genome Biol. Evol.">
        <title>Developing a high-quality reference genome for a parasitic bivalve with doubly uniparental inheritance (Bivalvia: Unionida).</title>
        <authorList>
            <person name="Smith C.H."/>
        </authorList>
    </citation>
    <scope>NUCLEOTIDE SEQUENCE</scope>
    <source>
        <strain evidence="4">CHS0354</strain>
        <tissue evidence="4">Mantle</tissue>
    </source>
</reference>
<organism evidence="4 5">
    <name type="scientific">Potamilus streckersoni</name>
    <dbReference type="NCBI Taxonomy" id="2493646"/>
    <lineage>
        <taxon>Eukaryota</taxon>
        <taxon>Metazoa</taxon>
        <taxon>Spiralia</taxon>
        <taxon>Lophotrochozoa</taxon>
        <taxon>Mollusca</taxon>
        <taxon>Bivalvia</taxon>
        <taxon>Autobranchia</taxon>
        <taxon>Heteroconchia</taxon>
        <taxon>Palaeoheterodonta</taxon>
        <taxon>Unionida</taxon>
        <taxon>Unionoidea</taxon>
        <taxon>Unionidae</taxon>
        <taxon>Ambleminae</taxon>
        <taxon>Lampsilini</taxon>
        <taxon>Potamilus</taxon>
    </lineage>
</organism>
<dbReference type="SUPFAM" id="SSF63829">
    <property type="entry name" value="Calcium-dependent phosphotriesterase"/>
    <property type="match status" value="1"/>
</dbReference>
<dbReference type="InterPro" id="IPR000315">
    <property type="entry name" value="Znf_B-box"/>
</dbReference>
<evidence type="ECO:0000259" key="3">
    <source>
        <dbReference type="PROSITE" id="PS50119"/>
    </source>
</evidence>
<gene>
    <name evidence="4" type="ORF">CHS0354_018652</name>
</gene>
<dbReference type="Gene3D" id="3.30.160.60">
    <property type="entry name" value="Classic Zinc Finger"/>
    <property type="match status" value="1"/>
</dbReference>
<dbReference type="GO" id="GO:0005654">
    <property type="term" value="C:nucleoplasm"/>
    <property type="evidence" value="ECO:0007669"/>
    <property type="project" value="TreeGrafter"/>
</dbReference>
<dbReference type="Proteomes" id="UP001195483">
    <property type="component" value="Unassembled WGS sequence"/>
</dbReference>
<keyword evidence="1" id="KW-0863">Zinc-finger</keyword>
<evidence type="ECO:0000256" key="2">
    <source>
        <dbReference type="SAM" id="MobiDB-lite"/>
    </source>
</evidence>
<feature type="compositionally biased region" description="Polar residues" evidence="2">
    <location>
        <begin position="51"/>
        <end position="85"/>
    </location>
</feature>
<dbReference type="SUPFAM" id="SSF57845">
    <property type="entry name" value="B-box zinc-binding domain"/>
    <property type="match status" value="1"/>
</dbReference>
<evidence type="ECO:0000313" key="5">
    <source>
        <dbReference type="Proteomes" id="UP001195483"/>
    </source>
</evidence>
<name>A0AAE0VXG3_9BIVA</name>
<dbReference type="PANTHER" id="PTHR25462">
    <property type="entry name" value="BONUS, ISOFORM C-RELATED"/>
    <property type="match status" value="1"/>
</dbReference>
<feature type="domain" description="B box-type" evidence="3">
    <location>
        <begin position="183"/>
        <end position="224"/>
    </location>
</feature>